<evidence type="ECO:0000313" key="6">
    <source>
        <dbReference type="Proteomes" id="UP000280586"/>
    </source>
</evidence>
<evidence type="ECO:0000259" key="3">
    <source>
        <dbReference type="PROSITE" id="PS50977"/>
    </source>
</evidence>
<protein>
    <submittedName>
        <fullName evidence="5">TetR family transcriptional regulator</fullName>
    </submittedName>
    <submittedName>
        <fullName evidence="4">TetR/AcrR family transcriptional regulator</fullName>
    </submittedName>
</protein>
<dbReference type="InterPro" id="IPR001647">
    <property type="entry name" value="HTH_TetR"/>
</dbReference>
<sequence>MNETKELILKNTIELISKKGDATIREIAEKAKVNVASINYHFGNKNNLLKEVESYFSETLYRVQNNVLENPNLDAEEKIIQWALELMEFMFKYPSIVSLISKLVNEENAYSPAILDKVYMNSEIIEKLSMLIAIVTNISDEKIIQFKYLQIFSGILGPVLNELLFTIYRKENSLSMRNENIREEYIRYLVRTNLK</sequence>
<dbReference type="EMBL" id="CP023671">
    <property type="protein sequence ID" value="AYE34673.1"/>
    <property type="molecule type" value="Genomic_DNA"/>
</dbReference>
<reference evidence="4 6" key="1">
    <citation type="submission" date="2017-09" db="EMBL/GenBank/DDBJ databases">
        <authorList>
            <person name="Thomas P."/>
            <person name="Seyboldt C."/>
        </authorList>
    </citation>
    <scope>NUCLEOTIDE SEQUENCE [LARGE SCALE GENOMIC DNA]</scope>
    <source>
        <strain evidence="4 6">DSM 7534</strain>
    </source>
</reference>
<name>A0A9N7JLF1_CLOSE</name>
<dbReference type="Gene3D" id="1.10.357.10">
    <property type="entry name" value="Tetracycline Repressor, domain 2"/>
    <property type="match status" value="1"/>
</dbReference>
<dbReference type="PROSITE" id="PS50977">
    <property type="entry name" value="HTH_TETR_2"/>
    <property type="match status" value="1"/>
</dbReference>
<dbReference type="Proteomes" id="UP001055437">
    <property type="component" value="Chromosome"/>
</dbReference>
<dbReference type="RefSeq" id="WP_066676718.1">
    <property type="nucleotide sequence ID" value="NZ_CABMIZ010000018.1"/>
</dbReference>
<gene>
    <name evidence="4" type="ORF">CP523_09685</name>
    <name evidence="5" type="ORF">NH397_02025</name>
</gene>
<evidence type="ECO:0000256" key="1">
    <source>
        <dbReference type="ARBA" id="ARBA00023125"/>
    </source>
</evidence>
<dbReference type="EMBL" id="CP099799">
    <property type="protein sequence ID" value="USS01266.1"/>
    <property type="molecule type" value="Genomic_DNA"/>
</dbReference>
<evidence type="ECO:0000256" key="2">
    <source>
        <dbReference type="PROSITE-ProRule" id="PRU00335"/>
    </source>
</evidence>
<dbReference type="OrthoDB" id="9789566at2"/>
<dbReference type="Pfam" id="PF00440">
    <property type="entry name" value="TetR_N"/>
    <property type="match status" value="1"/>
</dbReference>
<feature type="DNA-binding region" description="H-T-H motif" evidence="2">
    <location>
        <begin position="23"/>
        <end position="42"/>
    </location>
</feature>
<proteinExistence type="predicted"/>
<accession>A0A9N7JLF1</accession>
<evidence type="ECO:0000313" key="7">
    <source>
        <dbReference type="Proteomes" id="UP001055437"/>
    </source>
</evidence>
<organism evidence="4 6">
    <name type="scientific">Clostridium septicum</name>
    <dbReference type="NCBI Taxonomy" id="1504"/>
    <lineage>
        <taxon>Bacteria</taxon>
        <taxon>Bacillati</taxon>
        <taxon>Bacillota</taxon>
        <taxon>Clostridia</taxon>
        <taxon>Eubacteriales</taxon>
        <taxon>Clostridiaceae</taxon>
        <taxon>Clostridium</taxon>
    </lineage>
</organism>
<feature type="domain" description="HTH tetR-type" evidence="3">
    <location>
        <begin position="2"/>
        <end position="60"/>
    </location>
</feature>
<evidence type="ECO:0000313" key="5">
    <source>
        <dbReference type="EMBL" id="USS01266.1"/>
    </source>
</evidence>
<dbReference type="KEGG" id="csep:CP523_09685"/>
<reference evidence="5" key="2">
    <citation type="submission" date="2022-06" db="EMBL/GenBank/DDBJ databases">
        <authorList>
            <person name="Holder M.E."/>
            <person name="Ajami N.J."/>
            <person name="Petrosino J.F."/>
        </authorList>
    </citation>
    <scope>NUCLEOTIDE SEQUENCE</scope>
    <source>
        <strain evidence="5">RMA 8861</strain>
    </source>
</reference>
<evidence type="ECO:0000313" key="4">
    <source>
        <dbReference type="EMBL" id="AYE34673.1"/>
    </source>
</evidence>
<dbReference type="Proteomes" id="UP000280586">
    <property type="component" value="Chromosome"/>
</dbReference>
<dbReference type="InterPro" id="IPR009057">
    <property type="entry name" value="Homeodomain-like_sf"/>
</dbReference>
<keyword evidence="1 2" id="KW-0238">DNA-binding</keyword>
<keyword evidence="7" id="KW-1185">Reference proteome</keyword>
<dbReference type="GeneID" id="303560948"/>
<dbReference type="SUPFAM" id="SSF46689">
    <property type="entry name" value="Homeodomain-like"/>
    <property type="match status" value="1"/>
</dbReference>
<dbReference type="GO" id="GO:0003677">
    <property type="term" value="F:DNA binding"/>
    <property type="evidence" value="ECO:0007669"/>
    <property type="project" value="UniProtKB-UniRule"/>
</dbReference>
<dbReference type="AlphaFoldDB" id="A0A9N7JLF1"/>